<evidence type="ECO:0000313" key="1">
    <source>
        <dbReference type="EMBL" id="KAG4417885.1"/>
    </source>
</evidence>
<accession>A0A8H7TAD3</accession>
<dbReference type="OrthoDB" id="5287717at2759"/>
<comment type="caution">
    <text evidence="1">The sequence shown here is derived from an EMBL/GenBank/DDBJ whole genome shotgun (WGS) entry which is preliminary data.</text>
</comment>
<protein>
    <submittedName>
        <fullName evidence="1">Uncharacterized protein</fullName>
    </submittedName>
</protein>
<gene>
    <name evidence="1" type="ORF">IFR04_008939</name>
</gene>
<dbReference type="EMBL" id="JAFJYH010000142">
    <property type="protein sequence ID" value="KAG4417885.1"/>
    <property type="molecule type" value="Genomic_DNA"/>
</dbReference>
<organism evidence="1 2">
    <name type="scientific">Cadophora malorum</name>
    <dbReference type="NCBI Taxonomy" id="108018"/>
    <lineage>
        <taxon>Eukaryota</taxon>
        <taxon>Fungi</taxon>
        <taxon>Dikarya</taxon>
        <taxon>Ascomycota</taxon>
        <taxon>Pezizomycotina</taxon>
        <taxon>Leotiomycetes</taxon>
        <taxon>Helotiales</taxon>
        <taxon>Ploettnerulaceae</taxon>
        <taxon>Cadophora</taxon>
    </lineage>
</organism>
<proteinExistence type="predicted"/>
<keyword evidence="2" id="KW-1185">Reference proteome</keyword>
<sequence>MTTPAALPEEVRVEIFLAPQTDVPGKNSFPETTADIGNINFFYVLGDGPTINVLRQFLPNFASTVGTNGYGSAEIGLSSGFERLFDGDLLGYSIDNRSVPAKPRYKGLEEAEVMQMLLWQSTSMKSVSSPLPDLEAEHLDLGNKIMPAIGVRCTSASVAGNAKINGLAGNFTDFVRLDPVSSYIEDVPRFSHGVHVMLLPGNMSTLPFDLYQWPDSEAILLDLSASVNHTID</sequence>
<dbReference type="Proteomes" id="UP000664132">
    <property type="component" value="Unassembled WGS sequence"/>
</dbReference>
<dbReference type="AlphaFoldDB" id="A0A8H7TAD3"/>
<evidence type="ECO:0000313" key="2">
    <source>
        <dbReference type="Proteomes" id="UP000664132"/>
    </source>
</evidence>
<name>A0A8H7TAD3_9HELO</name>
<reference evidence="1" key="1">
    <citation type="submission" date="2021-02" db="EMBL/GenBank/DDBJ databases">
        <title>Genome sequence Cadophora malorum strain M34.</title>
        <authorList>
            <person name="Stefanovic E."/>
            <person name="Vu D."/>
            <person name="Scully C."/>
            <person name="Dijksterhuis J."/>
            <person name="Roader J."/>
            <person name="Houbraken J."/>
        </authorList>
    </citation>
    <scope>NUCLEOTIDE SEQUENCE</scope>
    <source>
        <strain evidence="1">M34</strain>
    </source>
</reference>